<evidence type="ECO:0000313" key="2">
    <source>
        <dbReference type="Proteomes" id="UP001367676"/>
    </source>
</evidence>
<proteinExistence type="predicted"/>
<comment type="caution">
    <text evidence="1">The sequence shown here is derived from an EMBL/GenBank/DDBJ whole genome shotgun (WGS) entry which is preliminary data.</text>
</comment>
<evidence type="ECO:0000313" key="1">
    <source>
        <dbReference type="EMBL" id="KAK7604338.1"/>
    </source>
</evidence>
<name>A0AAN9Y8T1_9HEMI</name>
<dbReference type="AlphaFoldDB" id="A0AAN9Y8T1"/>
<dbReference type="Proteomes" id="UP001367676">
    <property type="component" value="Unassembled WGS sequence"/>
</dbReference>
<accession>A0AAN9Y8T1</accession>
<dbReference type="EMBL" id="JBBCAQ010000004">
    <property type="protein sequence ID" value="KAK7604338.1"/>
    <property type="molecule type" value="Genomic_DNA"/>
</dbReference>
<gene>
    <name evidence="1" type="ORF">V9T40_004611</name>
</gene>
<keyword evidence="2" id="KW-1185">Reference proteome</keyword>
<sequence>MFDGHSVSGNEENEPKAKLGIHEFNADELDEVPQFVSTLKSNEADRESIDESVANLTSKHEDVQDERLPILYSSPQYYSVEALEIYYRVHSTILKILEVYEEKSLDNTTINILKIFVERMAESPFMSARLNRPPNVLDRLSVGIVYSGAKFRTSRKTENVGRRGYFENLLAHALSLNFATDSLSNGEGKAPKLVGRPRPFVSASSFL</sequence>
<organism evidence="1 2">
    <name type="scientific">Parthenolecanium corni</name>
    <dbReference type="NCBI Taxonomy" id="536013"/>
    <lineage>
        <taxon>Eukaryota</taxon>
        <taxon>Metazoa</taxon>
        <taxon>Ecdysozoa</taxon>
        <taxon>Arthropoda</taxon>
        <taxon>Hexapoda</taxon>
        <taxon>Insecta</taxon>
        <taxon>Pterygota</taxon>
        <taxon>Neoptera</taxon>
        <taxon>Paraneoptera</taxon>
        <taxon>Hemiptera</taxon>
        <taxon>Sternorrhyncha</taxon>
        <taxon>Coccoidea</taxon>
        <taxon>Coccidae</taxon>
        <taxon>Parthenolecanium</taxon>
    </lineage>
</organism>
<protein>
    <submittedName>
        <fullName evidence="1">Uncharacterized protein</fullName>
    </submittedName>
</protein>
<reference evidence="1 2" key="1">
    <citation type="submission" date="2024-03" db="EMBL/GenBank/DDBJ databases">
        <title>Adaptation during the transition from Ophiocordyceps entomopathogen to insect associate is accompanied by gene loss and intensified selection.</title>
        <authorList>
            <person name="Ward C.M."/>
            <person name="Onetto C.A."/>
            <person name="Borneman A.R."/>
        </authorList>
    </citation>
    <scope>NUCLEOTIDE SEQUENCE [LARGE SCALE GENOMIC DNA]</scope>
    <source>
        <strain evidence="1">AWRI1</strain>
        <tissue evidence="1">Single Adult Female</tissue>
    </source>
</reference>